<dbReference type="EMBL" id="JAHUZB010000003">
    <property type="protein sequence ID" value="MBV7391098.1"/>
    <property type="molecule type" value="Genomic_DNA"/>
</dbReference>
<evidence type="ECO:0000259" key="1">
    <source>
        <dbReference type="Pfam" id="PF18885"/>
    </source>
</evidence>
<sequence>MEKFILGLIFVIGVIFAVTINVSDAEATLGTKPIYRMYNLNTGEHLFTPSDRECSLILKLGWVSEGVAYYAPVEHSGNVPSIKRLYNTAADDHHYTVSNEEVEYLVSQGWKNDQIEYSGAGSNGLPVYRLYNPNSTTGTHHFTLNTIERRGLLKLGWIDEGVAFKALLQ</sequence>
<evidence type="ECO:0000313" key="2">
    <source>
        <dbReference type="EMBL" id="MBV7391098.1"/>
    </source>
</evidence>
<keyword evidence="3" id="KW-1185">Reference proteome</keyword>
<dbReference type="RefSeq" id="WP_218326134.1">
    <property type="nucleotide sequence ID" value="NZ_JAHUZB010000003.1"/>
</dbReference>
<dbReference type="Proteomes" id="UP000774130">
    <property type="component" value="Unassembled WGS sequence"/>
</dbReference>
<dbReference type="Pfam" id="PF18885">
    <property type="entry name" value="DUF5648"/>
    <property type="match status" value="1"/>
</dbReference>
<protein>
    <recommendedName>
        <fullName evidence="1">DUF5648 domain-containing protein</fullName>
    </recommendedName>
</protein>
<organism evidence="2 3">
    <name type="scientific">Enterococcus alishanensis</name>
    <dbReference type="NCBI Taxonomy" id="1303817"/>
    <lineage>
        <taxon>Bacteria</taxon>
        <taxon>Bacillati</taxon>
        <taxon>Bacillota</taxon>
        <taxon>Bacilli</taxon>
        <taxon>Lactobacillales</taxon>
        <taxon>Enterococcaceae</taxon>
        <taxon>Enterococcus</taxon>
    </lineage>
</organism>
<feature type="domain" description="DUF5648" evidence="1">
    <location>
        <begin position="33"/>
        <end position="166"/>
    </location>
</feature>
<proteinExistence type="predicted"/>
<dbReference type="InterPro" id="IPR043708">
    <property type="entry name" value="DUF5648"/>
</dbReference>
<accession>A0ABS6TDT7</accession>
<evidence type="ECO:0000313" key="3">
    <source>
        <dbReference type="Proteomes" id="UP000774130"/>
    </source>
</evidence>
<name>A0ABS6TDT7_9ENTE</name>
<comment type="caution">
    <text evidence="2">The sequence shown here is derived from an EMBL/GenBank/DDBJ whole genome shotgun (WGS) entry which is preliminary data.</text>
</comment>
<reference evidence="2 3" key="1">
    <citation type="submission" date="2021-06" db="EMBL/GenBank/DDBJ databases">
        <title>Enterococcus alishanensis sp. nov., a novel lactic acid bacterium isolated from fresh coffee beans.</title>
        <authorList>
            <person name="Chen Y.-S."/>
        </authorList>
    </citation>
    <scope>NUCLEOTIDE SEQUENCE [LARGE SCALE GENOMIC DNA]</scope>
    <source>
        <strain evidence="2 3">ALS3</strain>
    </source>
</reference>
<gene>
    <name evidence="2" type="ORF">KUA55_10430</name>
</gene>